<accession>A0A830HE78</accession>
<evidence type="ECO:0000259" key="2">
    <source>
        <dbReference type="PROSITE" id="PS51183"/>
    </source>
</evidence>
<evidence type="ECO:0000259" key="3">
    <source>
        <dbReference type="PROSITE" id="PS51184"/>
    </source>
</evidence>
<dbReference type="Gene3D" id="2.60.120.650">
    <property type="entry name" value="Cupin"/>
    <property type="match status" value="1"/>
</dbReference>
<protein>
    <recommendedName>
        <fullName evidence="6">JmjC domain-containing protein</fullName>
    </recommendedName>
</protein>
<dbReference type="PROSITE" id="PS51184">
    <property type="entry name" value="JMJC"/>
    <property type="match status" value="1"/>
</dbReference>
<dbReference type="OrthoDB" id="19286at2759"/>
<feature type="compositionally biased region" description="Low complexity" evidence="1">
    <location>
        <begin position="269"/>
        <end position="281"/>
    </location>
</feature>
<dbReference type="SMART" id="SM00545">
    <property type="entry name" value="JmjN"/>
    <property type="match status" value="1"/>
</dbReference>
<feature type="compositionally biased region" description="Low complexity" evidence="1">
    <location>
        <begin position="649"/>
        <end position="663"/>
    </location>
</feature>
<feature type="compositionally biased region" description="Pro residues" evidence="1">
    <location>
        <begin position="639"/>
        <end position="648"/>
    </location>
</feature>
<evidence type="ECO:0000256" key="1">
    <source>
        <dbReference type="SAM" id="MobiDB-lite"/>
    </source>
</evidence>
<feature type="compositionally biased region" description="Acidic residues" evidence="1">
    <location>
        <begin position="70"/>
        <end position="79"/>
    </location>
</feature>
<feature type="compositionally biased region" description="Basic and acidic residues" evidence="1">
    <location>
        <begin position="168"/>
        <end position="196"/>
    </location>
</feature>
<evidence type="ECO:0000313" key="4">
    <source>
        <dbReference type="EMBL" id="GHP04813.1"/>
    </source>
</evidence>
<dbReference type="GO" id="GO:0000785">
    <property type="term" value="C:chromatin"/>
    <property type="evidence" value="ECO:0007669"/>
    <property type="project" value="TreeGrafter"/>
</dbReference>
<sequence>MAFRDNDGGGGGTGDVVHAPPPSSSSPPAPPPSSPAHADPAAGVNLLKSQFAAADTDDDGTPPPQKEKQEENDDDEEEGVTTVSPAAPAFSPSPSTPRTSKQQDTYTRRSRRAHDSAGDADDNDDDAPSQPSSSQPKVIHKTYRDANGHVKRSVHRIHGQLSMSESAVRLREQRRLAKEKAEKQAQKHRERPKRENNSAASPRRTAAKQQKRPAPAAAAAAAAEHATEGRSSGGGRPRRAALPPARYVPEKEEDEINDDDDNNVVKHIASSPPSSADPSSPVIERAADTVKKRKRVQLNNSSNNNNNNKSSPDQRDKKKQKLSDNPAAVRLRQKRLHKKLMRQHERNLALVDDGMEAPPPISSDNVNSSSTVDVHYEEAPVFHPTVEEFSDPFTYMRWVYEKAAPYGIARIVPPLRTHAARRVGRMFAYGTPQPQHGTGRGGGGAQKSPLKLQTKVQLVRPYHAESRQKTQAHAATSSAPAAAASASASTPKKKGRKNAIVSRRPNQRKAVPQQFRFAVGDVRSPAEYEARASNFARLHFGSVLATPSAGEVDAAYWTEMAQPIPTAATKIGWHESLDPSIVRCRVEYASDIPGSAFTTREVAVAEGDDLAASAWNLRDFGTQVANQSAAVAEAVPRTAAPPPPPPKQPQRQQPTSSKTTAKSSSPLSLFQFLDDDLPGITSPMLYVGMLFSTFAWHVEDHNLFSLNYLHAGAPKTWYGVPAESSNAFEAALHDDVYKMSADTPTLRAAELVARKNTMFAPSAVVRHGGKAFRTTQNAGEFVVTFPRAYHAGFSHGFNVAEAINFATPDWLSHGRESMVRNAMLSKVPILDQDRIVALYVMRWMRQLATAMSRECPEIFVGLLVPTGSAVVDSNGASASSASAAMAAANDFLHDALLEESLSTGVLAQLATLVMPSMTTDPRQVRNKYVQAFISRLDSMLVVGDSGGSGSLKLTPFGMGAADFLRSLRDNDENTRRLLSICDARRSREDGASTQTQTTTKLPTPFTVTRIDMPPSLSPDALPDASPTKPKWEFNPMLTACSICNQPCFHTSVMLHHHTVNDSAVPAACASTSSSAAPARSWQPCTQTFCAKHASNMLSSPESDVAYTSCLIATHPRLSLLQSAARVIESRLHSLGLLV</sequence>
<comment type="caution">
    <text evidence="4">The sequence shown here is derived from an EMBL/GenBank/DDBJ whole genome shotgun (WGS) entry which is preliminary data.</text>
</comment>
<feature type="region of interest" description="Disordered" evidence="1">
    <location>
        <begin position="631"/>
        <end position="663"/>
    </location>
</feature>
<dbReference type="EMBL" id="BNJQ01000008">
    <property type="protein sequence ID" value="GHP04813.1"/>
    <property type="molecule type" value="Genomic_DNA"/>
</dbReference>
<dbReference type="PANTHER" id="PTHR10694:SF45">
    <property type="entry name" value="LYSINE-SPECIFIC DEMETHYLASE ELF6"/>
    <property type="match status" value="1"/>
</dbReference>
<feature type="domain" description="JmjN" evidence="2">
    <location>
        <begin position="379"/>
        <end position="420"/>
    </location>
</feature>
<gene>
    <name evidence="4" type="ORF">PPROV_000356500</name>
</gene>
<dbReference type="GO" id="GO:0034647">
    <property type="term" value="F:histone H3K4me/H3K4me2/H3K4me3 demethylase activity"/>
    <property type="evidence" value="ECO:0007669"/>
    <property type="project" value="TreeGrafter"/>
</dbReference>
<feature type="region of interest" description="Disordered" evidence="1">
    <location>
        <begin position="463"/>
        <end position="511"/>
    </location>
</feature>
<dbReference type="SMART" id="SM00558">
    <property type="entry name" value="JmjC"/>
    <property type="match status" value="1"/>
</dbReference>
<evidence type="ECO:0008006" key="6">
    <source>
        <dbReference type="Google" id="ProtNLM"/>
    </source>
</evidence>
<keyword evidence="5" id="KW-1185">Reference proteome</keyword>
<dbReference type="Pfam" id="PF02375">
    <property type="entry name" value="JmjN"/>
    <property type="match status" value="1"/>
</dbReference>
<feature type="compositionally biased region" description="Acidic residues" evidence="1">
    <location>
        <begin position="251"/>
        <end position="262"/>
    </location>
</feature>
<dbReference type="PANTHER" id="PTHR10694">
    <property type="entry name" value="LYSINE-SPECIFIC DEMETHYLASE"/>
    <property type="match status" value="1"/>
</dbReference>
<proteinExistence type="predicted"/>
<feature type="domain" description="JmjC" evidence="3">
    <location>
        <begin position="642"/>
        <end position="822"/>
    </location>
</feature>
<dbReference type="Proteomes" id="UP000660262">
    <property type="component" value="Unassembled WGS sequence"/>
</dbReference>
<dbReference type="SUPFAM" id="SSF51197">
    <property type="entry name" value="Clavaminate synthase-like"/>
    <property type="match status" value="1"/>
</dbReference>
<dbReference type="AlphaFoldDB" id="A0A830HE78"/>
<feature type="compositionally biased region" description="Acidic residues" evidence="1">
    <location>
        <begin position="118"/>
        <end position="127"/>
    </location>
</feature>
<feature type="compositionally biased region" description="Pro residues" evidence="1">
    <location>
        <begin position="19"/>
        <end position="34"/>
    </location>
</feature>
<feature type="compositionally biased region" description="Low complexity" evidence="1">
    <location>
        <begin position="474"/>
        <end position="490"/>
    </location>
</feature>
<dbReference type="PROSITE" id="PS51183">
    <property type="entry name" value="JMJN"/>
    <property type="match status" value="1"/>
</dbReference>
<feature type="compositionally biased region" description="Low complexity" evidence="1">
    <location>
        <begin position="299"/>
        <end position="311"/>
    </location>
</feature>
<feature type="compositionally biased region" description="Low complexity" evidence="1">
    <location>
        <begin position="212"/>
        <end position="223"/>
    </location>
</feature>
<reference evidence="4" key="1">
    <citation type="submission" date="2020-10" db="EMBL/GenBank/DDBJ databases">
        <title>Unveiling of a novel bifunctional photoreceptor, Dualchrome1, isolated from a cosmopolitan green alga.</title>
        <authorList>
            <person name="Suzuki S."/>
            <person name="Kawachi M."/>
        </authorList>
    </citation>
    <scope>NUCLEOTIDE SEQUENCE</scope>
    <source>
        <strain evidence="4">NIES 2893</strain>
    </source>
</reference>
<dbReference type="GO" id="GO:0005634">
    <property type="term" value="C:nucleus"/>
    <property type="evidence" value="ECO:0007669"/>
    <property type="project" value="TreeGrafter"/>
</dbReference>
<feature type="compositionally biased region" description="Low complexity" evidence="1">
    <location>
        <begin position="81"/>
        <end position="100"/>
    </location>
</feature>
<organism evidence="4 5">
    <name type="scientific">Pycnococcus provasolii</name>
    <dbReference type="NCBI Taxonomy" id="41880"/>
    <lineage>
        <taxon>Eukaryota</taxon>
        <taxon>Viridiplantae</taxon>
        <taxon>Chlorophyta</taxon>
        <taxon>Pseudoscourfieldiophyceae</taxon>
        <taxon>Pseudoscourfieldiales</taxon>
        <taxon>Pycnococcaceae</taxon>
        <taxon>Pycnococcus</taxon>
    </lineage>
</organism>
<name>A0A830HE78_9CHLO</name>
<feature type="region of interest" description="Disordered" evidence="1">
    <location>
        <begin position="429"/>
        <end position="450"/>
    </location>
</feature>
<dbReference type="Pfam" id="PF02373">
    <property type="entry name" value="JmjC"/>
    <property type="match status" value="1"/>
</dbReference>
<feature type="compositionally biased region" description="Basic residues" evidence="1">
    <location>
        <begin position="149"/>
        <end position="158"/>
    </location>
</feature>
<feature type="region of interest" description="Disordered" evidence="1">
    <location>
        <begin position="1"/>
        <end position="328"/>
    </location>
</feature>
<dbReference type="InterPro" id="IPR003349">
    <property type="entry name" value="JmjN"/>
</dbReference>
<evidence type="ECO:0000313" key="5">
    <source>
        <dbReference type="Proteomes" id="UP000660262"/>
    </source>
</evidence>
<dbReference type="InterPro" id="IPR003347">
    <property type="entry name" value="JmjC_dom"/>
</dbReference>
<dbReference type="GO" id="GO:0010468">
    <property type="term" value="P:regulation of gene expression"/>
    <property type="evidence" value="ECO:0007669"/>
    <property type="project" value="TreeGrafter"/>
</dbReference>